<proteinExistence type="predicted"/>
<evidence type="ECO:0000256" key="1">
    <source>
        <dbReference type="SAM" id="Phobius"/>
    </source>
</evidence>
<evidence type="ECO:0000313" key="3">
    <source>
        <dbReference type="Proteomes" id="UP000807306"/>
    </source>
</evidence>
<keyword evidence="1" id="KW-1133">Transmembrane helix</keyword>
<keyword evidence="1" id="KW-0812">Transmembrane</keyword>
<dbReference type="AlphaFoldDB" id="A0A9P6JSY5"/>
<gene>
    <name evidence="2" type="ORF">CPB83DRAFT_850008</name>
</gene>
<reference evidence="2" key="1">
    <citation type="submission" date="2020-11" db="EMBL/GenBank/DDBJ databases">
        <authorList>
            <consortium name="DOE Joint Genome Institute"/>
            <person name="Ahrendt S."/>
            <person name="Riley R."/>
            <person name="Andreopoulos W."/>
            <person name="Labutti K."/>
            <person name="Pangilinan J."/>
            <person name="Ruiz-Duenas F.J."/>
            <person name="Barrasa J.M."/>
            <person name="Sanchez-Garcia M."/>
            <person name="Camarero S."/>
            <person name="Miyauchi S."/>
            <person name="Serrano A."/>
            <person name="Linde D."/>
            <person name="Babiker R."/>
            <person name="Drula E."/>
            <person name="Ayuso-Fernandez I."/>
            <person name="Pacheco R."/>
            <person name="Padilla G."/>
            <person name="Ferreira P."/>
            <person name="Barriuso J."/>
            <person name="Kellner H."/>
            <person name="Castanera R."/>
            <person name="Alfaro M."/>
            <person name="Ramirez L."/>
            <person name="Pisabarro A.G."/>
            <person name="Kuo A."/>
            <person name="Tritt A."/>
            <person name="Lipzen A."/>
            <person name="He G."/>
            <person name="Yan M."/>
            <person name="Ng V."/>
            <person name="Cullen D."/>
            <person name="Martin F."/>
            <person name="Rosso M.-N."/>
            <person name="Henrissat B."/>
            <person name="Hibbett D."/>
            <person name="Martinez A.T."/>
            <person name="Grigoriev I.V."/>
        </authorList>
    </citation>
    <scope>NUCLEOTIDE SEQUENCE</scope>
    <source>
        <strain evidence="2">CBS 506.95</strain>
    </source>
</reference>
<dbReference type="OrthoDB" id="5132116at2759"/>
<organism evidence="2 3">
    <name type="scientific">Crepidotus variabilis</name>
    <dbReference type="NCBI Taxonomy" id="179855"/>
    <lineage>
        <taxon>Eukaryota</taxon>
        <taxon>Fungi</taxon>
        <taxon>Dikarya</taxon>
        <taxon>Basidiomycota</taxon>
        <taxon>Agaricomycotina</taxon>
        <taxon>Agaricomycetes</taxon>
        <taxon>Agaricomycetidae</taxon>
        <taxon>Agaricales</taxon>
        <taxon>Agaricineae</taxon>
        <taxon>Crepidotaceae</taxon>
        <taxon>Crepidotus</taxon>
    </lineage>
</organism>
<name>A0A9P6JSY5_9AGAR</name>
<evidence type="ECO:0000313" key="2">
    <source>
        <dbReference type="EMBL" id="KAF9531005.1"/>
    </source>
</evidence>
<protein>
    <submittedName>
        <fullName evidence="2">Uncharacterized protein</fullName>
    </submittedName>
</protein>
<comment type="caution">
    <text evidence="2">The sequence shown here is derived from an EMBL/GenBank/DDBJ whole genome shotgun (WGS) entry which is preliminary data.</text>
</comment>
<dbReference type="Proteomes" id="UP000807306">
    <property type="component" value="Unassembled WGS sequence"/>
</dbReference>
<keyword evidence="3" id="KW-1185">Reference proteome</keyword>
<keyword evidence="1" id="KW-0472">Membrane</keyword>
<sequence length="55" mass="6762">MNYDKNLDDFGLWKWCGKEGLVVLYFAWRLMFFRSSFIEYKSALMFLEFSIYDLL</sequence>
<feature type="transmembrane region" description="Helical" evidence="1">
    <location>
        <begin position="12"/>
        <end position="32"/>
    </location>
</feature>
<dbReference type="EMBL" id="MU157837">
    <property type="protein sequence ID" value="KAF9531005.1"/>
    <property type="molecule type" value="Genomic_DNA"/>
</dbReference>
<accession>A0A9P6JSY5</accession>